<dbReference type="EMBL" id="NIZV01000210">
    <property type="protein sequence ID" value="RSM00177.1"/>
    <property type="molecule type" value="Genomic_DNA"/>
</dbReference>
<protein>
    <submittedName>
        <fullName evidence="2">Uncharacterized protein</fullName>
    </submittedName>
</protein>
<feature type="compositionally biased region" description="Polar residues" evidence="1">
    <location>
        <begin position="20"/>
        <end position="36"/>
    </location>
</feature>
<organism evidence="2 3">
    <name type="scientific">Fusarium ambrosium</name>
    <dbReference type="NCBI Taxonomy" id="131363"/>
    <lineage>
        <taxon>Eukaryota</taxon>
        <taxon>Fungi</taxon>
        <taxon>Dikarya</taxon>
        <taxon>Ascomycota</taxon>
        <taxon>Pezizomycotina</taxon>
        <taxon>Sordariomycetes</taxon>
        <taxon>Hypocreomycetidae</taxon>
        <taxon>Hypocreales</taxon>
        <taxon>Nectriaceae</taxon>
        <taxon>Fusarium</taxon>
        <taxon>Fusarium solani species complex</taxon>
    </lineage>
</organism>
<evidence type="ECO:0000313" key="2">
    <source>
        <dbReference type="EMBL" id="RSM00177.1"/>
    </source>
</evidence>
<evidence type="ECO:0000313" key="3">
    <source>
        <dbReference type="Proteomes" id="UP000288429"/>
    </source>
</evidence>
<gene>
    <name evidence="2" type="ORF">CDV31_011911</name>
</gene>
<name>A0A428TDR0_9HYPO</name>
<reference evidence="2 3" key="1">
    <citation type="submission" date="2017-06" db="EMBL/GenBank/DDBJ databases">
        <title>Cmopartive genomic analysis of Ambrosia Fusariam Clade fungi.</title>
        <authorList>
            <person name="Stajich J.E."/>
            <person name="Carrillo J."/>
            <person name="Kijimoto T."/>
            <person name="Eskalen A."/>
            <person name="O'Donnell K."/>
            <person name="Kasson M."/>
        </authorList>
    </citation>
    <scope>NUCLEOTIDE SEQUENCE [LARGE SCALE GENOMIC DNA]</scope>
    <source>
        <strain evidence="2 3">NRRL 20438</strain>
    </source>
</reference>
<comment type="caution">
    <text evidence="2">The sequence shown here is derived from an EMBL/GenBank/DDBJ whole genome shotgun (WGS) entry which is preliminary data.</text>
</comment>
<evidence type="ECO:0000256" key="1">
    <source>
        <dbReference type="SAM" id="MobiDB-lite"/>
    </source>
</evidence>
<sequence>MDNAPPIPLQSATPPYVNVERSQVPDSGYVTQSTSLDSKPAEPFSFKSYFRQVEGRSLGPHVLPDLPDLGEFDKSVDDHTLSRFRFVQSQIERPLLDYVRSKTPRKRYRPIALRLMVLGRNQDDAKPCIVVLCPEEQSKRVKRFFDKSHIVAFLRPEEGTAPSFDVFVRGRAPEIKHGDEDVDIIVWGREEYTDETYCGAPIIIHGDSSTARRCTFGGIISTVSRDGEIRLYGLTVGHVLLDESDTNLAFDEWDFQCSDSGSESEPDEVMQPKPEETKPLPTMENSQLAWEGKNSPFSPWPWFMMGKVSSLAQKTTPNTTGEDAGGYYDWALIEMEQLKPNRIRPRKLSNGEIQGKDIASGDLLMPTTPPCSNGKRQPVTLLSGSGGLKRGSLSPLPSRLLLGPGNAFVDTLILNLDDGQEIQDGDSGSWVVNEVTLEVYGYVVAADSFGGGYIIPLLEAFRSIAASLGSFSVRLATTADMAAVRLEDDRSAAYGPLVSLGNGPGPTFQEADWHDKQAGLSLGIFKILSRQRFEECCDIGNVFFIIVEAGITDR</sequence>
<keyword evidence="3" id="KW-1185">Reference proteome</keyword>
<accession>A0A428TDR0</accession>
<dbReference type="AlphaFoldDB" id="A0A428TDR0"/>
<feature type="region of interest" description="Disordered" evidence="1">
    <location>
        <begin position="1"/>
        <end position="36"/>
    </location>
</feature>
<dbReference type="Proteomes" id="UP000288429">
    <property type="component" value="Unassembled WGS sequence"/>
</dbReference>
<proteinExistence type="predicted"/>
<feature type="region of interest" description="Disordered" evidence="1">
    <location>
        <begin position="258"/>
        <end position="282"/>
    </location>
</feature>